<sequence>MTPGDSDDEEHDGAEADNVEAEHGNEAEDGQGAELSGDSNSIYQPRIRAPRAPEYGERVLAHFGESKTARADVAHVFDFVVYFAQNCYKGLPYENWPNMLERDEESGDEEIEDEGDEQGVADVESAVGETEEGDEVAGGQTNEAS</sequence>
<evidence type="ECO:0000313" key="2">
    <source>
        <dbReference type="EMBL" id="EME39118.1"/>
    </source>
</evidence>
<dbReference type="Proteomes" id="UP000016933">
    <property type="component" value="Unassembled WGS sequence"/>
</dbReference>
<proteinExistence type="predicted"/>
<protein>
    <submittedName>
        <fullName evidence="2">Uncharacterized protein</fullName>
    </submittedName>
</protein>
<evidence type="ECO:0000256" key="1">
    <source>
        <dbReference type="SAM" id="MobiDB-lite"/>
    </source>
</evidence>
<gene>
    <name evidence="2" type="ORF">DOTSEDRAFT_28304</name>
</gene>
<reference evidence="3" key="1">
    <citation type="journal article" date="2012" name="PLoS Genet.">
        <title>The genomes of the fungal plant pathogens Cladosporium fulvum and Dothistroma septosporum reveal adaptation to different hosts and lifestyles but also signatures of common ancestry.</title>
        <authorList>
            <person name="de Wit P.J.G.M."/>
            <person name="van der Burgt A."/>
            <person name="Oekmen B."/>
            <person name="Stergiopoulos I."/>
            <person name="Abd-Elsalam K.A."/>
            <person name="Aerts A.L."/>
            <person name="Bahkali A.H."/>
            <person name="Beenen H.G."/>
            <person name="Chettri P."/>
            <person name="Cox M.P."/>
            <person name="Datema E."/>
            <person name="de Vries R.P."/>
            <person name="Dhillon B."/>
            <person name="Ganley A.R."/>
            <person name="Griffiths S.A."/>
            <person name="Guo Y."/>
            <person name="Hamelin R.C."/>
            <person name="Henrissat B."/>
            <person name="Kabir M.S."/>
            <person name="Jashni M.K."/>
            <person name="Kema G."/>
            <person name="Klaubauf S."/>
            <person name="Lapidus A."/>
            <person name="Levasseur A."/>
            <person name="Lindquist E."/>
            <person name="Mehrabi R."/>
            <person name="Ohm R.A."/>
            <person name="Owen T.J."/>
            <person name="Salamov A."/>
            <person name="Schwelm A."/>
            <person name="Schijlen E."/>
            <person name="Sun H."/>
            <person name="van den Burg H.A."/>
            <person name="van Ham R.C.H.J."/>
            <person name="Zhang S."/>
            <person name="Goodwin S.B."/>
            <person name="Grigoriev I.V."/>
            <person name="Collemare J."/>
            <person name="Bradshaw R.E."/>
        </authorList>
    </citation>
    <scope>NUCLEOTIDE SEQUENCE [LARGE SCALE GENOMIC DNA]</scope>
    <source>
        <strain evidence="3">NZE10 / CBS 128990</strain>
    </source>
</reference>
<keyword evidence="3" id="KW-1185">Reference proteome</keyword>
<organism evidence="2 3">
    <name type="scientific">Dothistroma septosporum (strain NZE10 / CBS 128990)</name>
    <name type="common">Red band needle blight fungus</name>
    <name type="synonym">Mycosphaerella pini</name>
    <dbReference type="NCBI Taxonomy" id="675120"/>
    <lineage>
        <taxon>Eukaryota</taxon>
        <taxon>Fungi</taxon>
        <taxon>Dikarya</taxon>
        <taxon>Ascomycota</taxon>
        <taxon>Pezizomycotina</taxon>
        <taxon>Dothideomycetes</taxon>
        <taxon>Dothideomycetidae</taxon>
        <taxon>Mycosphaerellales</taxon>
        <taxon>Mycosphaerellaceae</taxon>
        <taxon>Dothistroma</taxon>
    </lineage>
</organism>
<accession>M2WJH3</accession>
<evidence type="ECO:0000313" key="3">
    <source>
        <dbReference type="Proteomes" id="UP000016933"/>
    </source>
</evidence>
<feature type="region of interest" description="Disordered" evidence="1">
    <location>
        <begin position="100"/>
        <end position="145"/>
    </location>
</feature>
<feature type="compositionally biased region" description="Acidic residues" evidence="1">
    <location>
        <begin position="1"/>
        <end position="19"/>
    </location>
</feature>
<feature type="compositionally biased region" description="Acidic residues" evidence="1">
    <location>
        <begin position="102"/>
        <end position="119"/>
    </location>
</feature>
<dbReference type="EMBL" id="KB446545">
    <property type="protein sequence ID" value="EME39118.1"/>
    <property type="molecule type" value="Genomic_DNA"/>
</dbReference>
<name>M2WJH3_DOTSN</name>
<reference evidence="2 3" key="2">
    <citation type="journal article" date="2012" name="PLoS Pathog.">
        <title>Diverse lifestyles and strategies of plant pathogenesis encoded in the genomes of eighteen Dothideomycetes fungi.</title>
        <authorList>
            <person name="Ohm R.A."/>
            <person name="Feau N."/>
            <person name="Henrissat B."/>
            <person name="Schoch C.L."/>
            <person name="Horwitz B.A."/>
            <person name="Barry K.W."/>
            <person name="Condon B.J."/>
            <person name="Copeland A.C."/>
            <person name="Dhillon B."/>
            <person name="Glaser F."/>
            <person name="Hesse C.N."/>
            <person name="Kosti I."/>
            <person name="LaButti K."/>
            <person name="Lindquist E.A."/>
            <person name="Lucas S."/>
            <person name="Salamov A.A."/>
            <person name="Bradshaw R.E."/>
            <person name="Ciuffetti L."/>
            <person name="Hamelin R.C."/>
            <person name="Kema G.H.J."/>
            <person name="Lawrence C."/>
            <person name="Scott J.A."/>
            <person name="Spatafora J.W."/>
            <person name="Turgeon B.G."/>
            <person name="de Wit P.J.G.M."/>
            <person name="Zhong S."/>
            <person name="Goodwin S.B."/>
            <person name="Grigoriev I.V."/>
        </authorList>
    </citation>
    <scope>NUCLEOTIDE SEQUENCE [LARGE SCALE GENOMIC DNA]</scope>
    <source>
        <strain evidence="3">NZE10 / CBS 128990</strain>
    </source>
</reference>
<dbReference type="AlphaFoldDB" id="M2WJH3"/>
<feature type="region of interest" description="Disordered" evidence="1">
    <location>
        <begin position="1"/>
        <end position="51"/>
    </location>
</feature>
<dbReference type="HOGENOM" id="CLU_1786798_0_0_1"/>